<comment type="similarity">
    <text evidence="1">Belongs to the APC13 family.</text>
</comment>
<evidence type="ECO:0000256" key="5">
    <source>
        <dbReference type="ARBA" id="ARBA00023306"/>
    </source>
</evidence>
<dbReference type="PANTHER" id="PTHR28526:SF1">
    <property type="entry name" value="ANAPHASE-PROMOTING COMPLEX SUBUNIT 13"/>
    <property type="match status" value="1"/>
</dbReference>
<evidence type="ECO:0000256" key="6">
    <source>
        <dbReference type="SAM" id="MobiDB-lite"/>
    </source>
</evidence>
<dbReference type="AlphaFoldDB" id="A0A6A5SWR2"/>
<dbReference type="EMBL" id="ML976047">
    <property type="protein sequence ID" value="KAF1941457.1"/>
    <property type="molecule type" value="Genomic_DNA"/>
</dbReference>
<organism evidence="7 8">
    <name type="scientific">Clathrospora elynae</name>
    <dbReference type="NCBI Taxonomy" id="706981"/>
    <lineage>
        <taxon>Eukaryota</taxon>
        <taxon>Fungi</taxon>
        <taxon>Dikarya</taxon>
        <taxon>Ascomycota</taxon>
        <taxon>Pezizomycotina</taxon>
        <taxon>Dothideomycetes</taxon>
        <taxon>Pleosporomycetidae</taxon>
        <taxon>Pleosporales</taxon>
        <taxon>Diademaceae</taxon>
        <taxon>Clathrospora</taxon>
    </lineage>
</organism>
<reference evidence="7" key="1">
    <citation type="journal article" date="2020" name="Stud. Mycol.">
        <title>101 Dothideomycetes genomes: a test case for predicting lifestyles and emergence of pathogens.</title>
        <authorList>
            <person name="Haridas S."/>
            <person name="Albert R."/>
            <person name="Binder M."/>
            <person name="Bloem J."/>
            <person name="Labutti K."/>
            <person name="Salamov A."/>
            <person name="Andreopoulos B."/>
            <person name="Baker S."/>
            <person name="Barry K."/>
            <person name="Bills G."/>
            <person name="Bluhm B."/>
            <person name="Cannon C."/>
            <person name="Castanera R."/>
            <person name="Culley D."/>
            <person name="Daum C."/>
            <person name="Ezra D."/>
            <person name="Gonzalez J."/>
            <person name="Henrissat B."/>
            <person name="Kuo A."/>
            <person name="Liang C."/>
            <person name="Lipzen A."/>
            <person name="Lutzoni F."/>
            <person name="Magnuson J."/>
            <person name="Mondo S."/>
            <person name="Nolan M."/>
            <person name="Ohm R."/>
            <person name="Pangilinan J."/>
            <person name="Park H.-J."/>
            <person name="Ramirez L."/>
            <person name="Alfaro M."/>
            <person name="Sun H."/>
            <person name="Tritt A."/>
            <person name="Yoshinaga Y."/>
            <person name="Zwiers L.-H."/>
            <person name="Turgeon B."/>
            <person name="Goodwin S."/>
            <person name="Spatafora J."/>
            <person name="Crous P."/>
            <person name="Grigoriev I."/>
        </authorList>
    </citation>
    <scope>NUCLEOTIDE SEQUENCE</scope>
    <source>
        <strain evidence="7">CBS 161.51</strain>
    </source>
</reference>
<keyword evidence="8" id="KW-1185">Reference proteome</keyword>
<evidence type="ECO:0000256" key="2">
    <source>
        <dbReference type="ARBA" id="ARBA00022618"/>
    </source>
</evidence>
<keyword evidence="2" id="KW-0132">Cell division</keyword>
<name>A0A6A5SWR2_9PLEO</name>
<evidence type="ECO:0000256" key="4">
    <source>
        <dbReference type="ARBA" id="ARBA00022786"/>
    </source>
</evidence>
<feature type="compositionally biased region" description="Gly residues" evidence="6">
    <location>
        <begin position="181"/>
        <end position="199"/>
    </location>
</feature>
<dbReference type="GO" id="GO:0005680">
    <property type="term" value="C:anaphase-promoting complex"/>
    <property type="evidence" value="ECO:0007669"/>
    <property type="project" value="InterPro"/>
</dbReference>
<evidence type="ECO:0000256" key="3">
    <source>
        <dbReference type="ARBA" id="ARBA00022776"/>
    </source>
</evidence>
<dbReference type="Pfam" id="PF05839">
    <property type="entry name" value="Apc13p"/>
    <property type="match status" value="1"/>
</dbReference>
<sequence length="199" mass="20984">MFNVLVASISSLARPRGATYNAEGPAIVTHRNTITTTVTPHNTHIMTRDSTATYLHMHHSHHADLLEQFTNLTSSQLAPEDIYVPPHLQPVNPEDEDDVVPDQHAAFGIQRATQTKKEPTWRDLGLGELLRRGPGESGGGAARGGVAVSAGGVAHVRNEEPVRLALSRQPGARGPGVRVANGGGEMHSAGGGAGNGLPR</sequence>
<evidence type="ECO:0000313" key="7">
    <source>
        <dbReference type="EMBL" id="KAF1941457.1"/>
    </source>
</evidence>
<evidence type="ECO:0000256" key="1">
    <source>
        <dbReference type="ARBA" id="ARBA00006940"/>
    </source>
</evidence>
<keyword evidence="3" id="KW-0498">Mitosis</keyword>
<dbReference type="PANTHER" id="PTHR28526">
    <property type="entry name" value="ANAPHASE-PROMOTING COMPLEX SUBUNIT 13"/>
    <property type="match status" value="1"/>
</dbReference>
<accession>A0A6A5SWR2</accession>
<keyword evidence="4" id="KW-0833">Ubl conjugation pathway</keyword>
<dbReference type="GO" id="GO:0051301">
    <property type="term" value="P:cell division"/>
    <property type="evidence" value="ECO:0007669"/>
    <property type="project" value="UniProtKB-KW"/>
</dbReference>
<evidence type="ECO:0000313" key="8">
    <source>
        <dbReference type="Proteomes" id="UP000800038"/>
    </source>
</evidence>
<gene>
    <name evidence="7" type="ORF">EJ02DRAFT_423026</name>
</gene>
<dbReference type="InterPro" id="IPR008401">
    <property type="entry name" value="Apc13"/>
</dbReference>
<feature type="region of interest" description="Disordered" evidence="6">
    <location>
        <begin position="168"/>
        <end position="199"/>
    </location>
</feature>
<dbReference type="OrthoDB" id="2351920at2759"/>
<proteinExistence type="inferred from homology"/>
<protein>
    <submittedName>
        <fullName evidence="7">Apc13p-domain-containing protein</fullName>
    </submittedName>
</protein>
<dbReference type="Proteomes" id="UP000800038">
    <property type="component" value="Unassembled WGS sequence"/>
</dbReference>
<keyword evidence="5" id="KW-0131">Cell cycle</keyword>